<dbReference type="Pfam" id="PF06979">
    <property type="entry name" value="TMEM70"/>
    <property type="match status" value="1"/>
</dbReference>
<dbReference type="PANTHER" id="PTHR13281:SF0">
    <property type="entry name" value="TRANSMEMBRANE PROTEIN 70, MITOCHONDRIAL"/>
    <property type="match status" value="1"/>
</dbReference>
<name>A0A9D5BJ73_PEA</name>
<dbReference type="SMART" id="SM00567">
    <property type="entry name" value="EZ_HEAT"/>
    <property type="match status" value="3"/>
</dbReference>
<dbReference type="GO" id="GO:0033615">
    <property type="term" value="P:mitochondrial proton-transporting ATP synthase complex assembly"/>
    <property type="evidence" value="ECO:0007669"/>
    <property type="project" value="TreeGrafter"/>
</dbReference>
<dbReference type="InterPro" id="IPR016024">
    <property type="entry name" value="ARM-type_fold"/>
</dbReference>
<accession>A0A9D5BJ73</accession>
<dbReference type="PANTHER" id="PTHR13281">
    <property type="entry name" value="TRANSMEMBRANE PROTEIN 70, MITOCHONDRIAL"/>
    <property type="match status" value="1"/>
</dbReference>
<keyword evidence="1" id="KW-0472">Membrane</keyword>
<keyword evidence="1" id="KW-0812">Transmembrane</keyword>
<protein>
    <recommendedName>
        <fullName evidence="4">Deoxyhypusine monooxygenase</fullName>
    </recommendedName>
</protein>
<evidence type="ECO:0000256" key="1">
    <source>
        <dbReference type="SAM" id="Phobius"/>
    </source>
</evidence>
<proteinExistence type="predicted"/>
<dbReference type="EMBL" id="JAMSHJ010000001">
    <property type="protein sequence ID" value="KAI5444594.1"/>
    <property type="molecule type" value="Genomic_DNA"/>
</dbReference>
<dbReference type="InterPro" id="IPR045325">
    <property type="entry name" value="TMEM70/TMEM186/TMEM223"/>
</dbReference>
<dbReference type="Pfam" id="PF13646">
    <property type="entry name" value="HEAT_2"/>
    <property type="match status" value="1"/>
</dbReference>
<dbReference type="GO" id="GO:0031966">
    <property type="term" value="C:mitochondrial membrane"/>
    <property type="evidence" value="ECO:0007669"/>
    <property type="project" value="TreeGrafter"/>
</dbReference>
<dbReference type="AlphaFoldDB" id="A0A9D5BJ73"/>
<comment type="caution">
    <text evidence="2">The sequence shown here is derived from an EMBL/GenBank/DDBJ whole genome shotgun (WGS) entry which is preliminary data.</text>
</comment>
<feature type="transmembrane region" description="Helical" evidence="1">
    <location>
        <begin position="199"/>
        <end position="219"/>
    </location>
</feature>
<sequence>MYERYAALFALRNDGGNKAIAAIIDSLGSKSALLKHEVAYVLGQLQDKVVSAALSNILRDVNEHPMVRHEAAEALGSIADDQSVALLEEFTADPEALVSQSCQVALSMLEAERSGKSFEFLFMRNPTVVVRFRNNVIPTYKTSSQLVASQIRWLSKAAPTEEDKISIRPASGRQSEERDKETGIFYYGPISSTIKKVKLMSLSTCCLSVSLGPVITFMTSPDSNVILKGAVASSVIFFSASTTAILHWFVSPYIHKLRWQPGSDSFEMEMLSWLATHIPKTIKFSDIRPADTNRPYVTFKANGNFYFVDSEHCHNKALLARLTP</sequence>
<evidence type="ECO:0000313" key="3">
    <source>
        <dbReference type="Proteomes" id="UP001058974"/>
    </source>
</evidence>
<evidence type="ECO:0008006" key="4">
    <source>
        <dbReference type="Google" id="ProtNLM"/>
    </source>
</evidence>
<feature type="transmembrane region" description="Helical" evidence="1">
    <location>
        <begin position="225"/>
        <end position="250"/>
    </location>
</feature>
<evidence type="ECO:0000313" key="2">
    <source>
        <dbReference type="EMBL" id="KAI5444594.1"/>
    </source>
</evidence>
<keyword evidence="3" id="KW-1185">Reference proteome</keyword>
<dbReference type="Gramene" id="Psat01G0301700-T1">
    <property type="protein sequence ID" value="KAI5444594.1"/>
    <property type="gene ID" value="KIW84_013017"/>
</dbReference>
<dbReference type="SUPFAM" id="SSF48371">
    <property type="entry name" value="ARM repeat"/>
    <property type="match status" value="1"/>
</dbReference>
<dbReference type="InterPro" id="IPR009724">
    <property type="entry name" value="TMEM70"/>
</dbReference>
<organism evidence="2 3">
    <name type="scientific">Pisum sativum</name>
    <name type="common">Garden pea</name>
    <name type="synonym">Lathyrus oleraceus</name>
    <dbReference type="NCBI Taxonomy" id="3888"/>
    <lineage>
        <taxon>Eukaryota</taxon>
        <taxon>Viridiplantae</taxon>
        <taxon>Streptophyta</taxon>
        <taxon>Embryophyta</taxon>
        <taxon>Tracheophyta</taxon>
        <taxon>Spermatophyta</taxon>
        <taxon>Magnoliopsida</taxon>
        <taxon>eudicotyledons</taxon>
        <taxon>Gunneridae</taxon>
        <taxon>Pentapetalae</taxon>
        <taxon>rosids</taxon>
        <taxon>fabids</taxon>
        <taxon>Fabales</taxon>
        <taxon>Fabaceae</taxon>
        <taxon>Papilionoideae</taxon>
        <taxon>50 kb inversion clade</taxon>
        <taxon>NPAAA clade</taxon>
        <taxon>Hologalegina</taxon>
        <taxon>IRL clade</taxon>
        <taxon>Fabeae</taxon>
        <taxon>Lathyrus</taxon>
    </lineage>
</organism>
<gene>
    <name evidence="2" type="ORF">KIW84_013017</name>
</gene>
<dbReference type="Gene3D" id="1.25.10.10">
    <property type="entry name" value="Leucine-rich Repeat Variant"/>
    <property type="match status" value="1"/>
</dbReference>
<dbReference type="Proteomes" id="UP001058974">
    <property type="component" value="Chromosome 1"/>
</dbReference>
<dbReference type="InterPro" id="IPR004155">
    <property type="entry name" value="PBS_lyase_HEAT"/>
</dbReference>
<dbReference type="InterPro" id="IPR011989">
    <property type="entry name" value="ARM-like"/>
</dbReference>
<reference evidence="2 3" key="1">
    <citation type="journal article" date="2022" name="Nat. Genet.">
        <title>Improved pea reference genome and pan-genome highlight genomic features and evolutionary characteristics.</title>
        <authorList>
            <person name="Yang T."/>
            <person name="Liu R."/>
            <person name="Luo Y."/>
            <person name="Hu S."/>
            <person name="Wang D."/>
            <person name="Wang C."/>
            <person name="Pandey M.K."/>
            <person name="Ge S."/>
            <person name="Xu Q."/>
            <person name="Li N."/>
            <person name="Li G."/>
            <person name="Huang Y."/>
            <person name="Saxena R.K."/>
            <person name="Ji Y."/>
            <person name="Li M."/>
            <person name="Yan X."/>
            <person name="He Y."/>
            <person name="Liu Y."/>
            <person name="Wang X."/>
            <person name="Xiang C."/>
            <person name="Varshney R.K."/>
            <person name="Ding H."/>
            <person name="Gao S."/>
            <person name="Zong X."/>
        </authorList>
    </citation>
    <scope>NUCLEOTIDE SEQUENCE [LARGE SCALE GENOMIC DNA]</scope>
    <source>
        <strain evidence="2 3">cv. Zhongwan 6</strain>
    </source>
</reference>
<keyword evidence="1" id="KW-1133">Transmembrane helix</keyword>